<sequence>MEMKSLIGKRRVLSVNGRPAPAGVTVEFKASENSGTIQMHANVANFMNGQLKLGNRKLSGTLVSTMMLGSDDLMNIENALIQGFMDGMTYTVHDGGKLTLKSNTHTIKLVPA</sequence>
<reference evidence="2" key="1">
    <citation type="submission" date="1997-11" db="EMBL/GenBank/DDBJ databases">
        <authorList>
            <person name="Uliana S.R.B."/>
            <person name="Smith D.F."/>
        </authorList>
    </citation>
    <scope>NUCLEOTIDE SEQUENCE</scope>
    <source>
        <strain evidence="2">MHOM/BR/73/M2269</strain>
    </source>
</reference>
<reference evidence="3" key="3">
    <citation type="journal article" date="2004" name="FEMS Microbiol. Lett.">
        <title>Characterisation of a new Leishmania META gene and genomic analysis of the META cluster.</title>
        <authorList>
            <person name="Ramos C.S."/>
            <person name="Franco F.A."/>
            <person name="Smith D.F."/>
            <person name="Uliana S.R."/>
        </authorList>
    </citation>
    <scope>NUCLEOTIDE SEQUENCE</scope>
    <source>
        <strain evidence="3">MHOM/BR/1973/M2269</strain>
    </source>
</reference>
<dbReference type="InterPro" id="IPR038670">
    <property type="entry name" value="HslJ-like_sf"/>
</dbReference>
<organism evidence="2">
    <name type="scientific">Leishmania amazonensis</name>
    <dbReference type="NCBI Taxonomy" id="5659"/>
    <lineage>
        <taxon>Eukaryota</taxon>
        <taxon>Discoba</taxon>
        <taxon>Euglenozoa</taxon>
        <taxon>Kinetoplastea</taxon>
        <taxon>Metakinetoplastina</taxon>
        <taxon>Trypanosomatida</taxon>
        <taxon>Trypanosomatidae</taxon>
        <taxon>Leishmaniinae</taxon>
        <taxon>Leishmania</taxon>
    </lineage>
</organism>
<gene>
    <name evidence="2" type="primary">meta 1</name>
</gene>
<feature type="domain" description="DUF306" evidence="1">
    <location>
        <begin position="13"/>
        <end position="105"/>
    </location>
</feature>
<proteinExistence type="predicted"/>
<dbReference type="InterPro" id="IPR005184">
    <property type="entry name" value="DUF306_Meta_HslJ"/>
</dbReference>
<evidence type="ECO:0000259" key="1">
    <source>
        <dbReference type="Pfam" id="PF03724"/>
    </source>
</evidence>
<dbReference type="EMBL" id="AH013639">
    <property type="protein sequence ID" value="AAR91715.1"/>
    <property type="molecule type" value="Genomic_DNA"/>
</dbReference>
<dbReference type="Gene3D" id="2.40.128.270">
    <property type="match status" value="1"/>
</dbReference>
<evidence type="ECO:0000313" key="2">
    <source>
        <dbReference type="EMBL" id="AAC04758.1"/>
    </source>
</evidence>
<dbReference type="EMBL" id="AF035229">
    <property type="protein sequence ID" value="AAC04758.1"/>
    <property type="molecule type" value="Genomic_DNA"/>
</dbReference>
<dbReference type="AlphaFoldDB" id="O43987"/>
<reference evidence="2" key="2">
    <citation type="journal article" date="1999" name="Exp. Parasitol.">
        <title>Leishmania: overexpression and comparative structural analysis of the stage-regulated meta 1 gene.</title>
        <authorList>
            <person name="Uliana S.R."/>
            <person name="Goyal N."/>
            <person name="Freymuller E."/>
            <person name="Smith D.F."/>
        </authorList>
    </citation>
    <scope>NUCLEOTIDE SEQUENCE</scope>
    <source>
        <strain evidence="2">MHOM/BR/73/M2269</strain>
    </source>
</reference>
<dbReference type="Pfam" id="PF03724">
    <property type="entry name" value="META"/>
    <property type="match status" value="1"/>
</dbReference>
<dbReference type="VEuPathDB" id="TriTrypDB:LAMAPH8_000271400"/>
<protein>
    <submittedName>
        <fullName evidence="2">Meta 1 protein</fullName>
    </submittedName>
</protein>
<name>O43987_LEIAM</name>
<accession>O43987</accession>
<evidence type="ECO:0000313" key="3">
    <source>
        <dbReference type="EMBL" id="AAR91715.1"/>
    </source>
</evidence>
<dbReference type="VEuPathDB" id="TriTrypDB:LAMA_000267500"/>